<sequence>DSDHDSDLDHDSILHPNTSHCGSSSDKCFEAPKQHCDKSDEEAYESKKIVIDSDDGSNWDHNSSSHHNVSHSGSSSEGFEAAKDML</sequence>
<feature type="compositionally biased region" description="Low complexity" evidence="1">
    <location>
        <begin position="59"/>
        <end position="76"/>
    </location>
</feature>
<dbReference type="AlphaFoldDB" id="A0A1X7UZ31"/>
<name>A0A1X7UZ31_AMPQE</name>
<dbReference type="EnsemblMetazoa" id="Aqu2.1.32784_001">
    <property type="protein sequence ID" value="Aqu2.1.32784_001"/>
    <property type="gene ID" value="Aqu2.1.32784"/>
</dbReference>
<proteinExistence type="predicted"/>
<feature type="compositionally biased region" description="Basic and acidic residues" evidence="1">
    <location>
        <begin position="1"/>
        <end position="13"/>
    </location>
</feature>
<evidence type="ECO:0000256" key="1">
    <source>
        <dbReference type="SAM" id="MobiDB-lite"/>
    </source>
</evidence>
<accession>A0A1X7UZ31</accession>
<protein>
    <submittedName>
        <fullName evidence="2">Uncharacterized protein</fullName>
    </submittedName>
</protein>
<feature type="compositionally biased region" description="Basic and acidic residues" evidence="1">
    <location>
        <begin position="27"/>
        <end position="38"/>
    </location>
</feature>
<organism evidence="2">
    <name type="scientific">Amphimedon queenslandica</name>
    <name type="common">Sponge</name>
    <dbReference type="NCBI Taxonomy" id="400682"/>
    <lineage>
        <taxon>Eukaryota</taxon>
        <taxon>Metazoa</taxon>
        <taxon>Porifera</taxon>
        <taxon>Demospongiae</taxon>
        <taxon>Heteroscleromorpha</taxon>
        <taxon>Haplosclerida</taxon>
        <taxon>Niphatidae</taxon>
        <taxon>Amphimedon</taxon>
    </lineage>
</organism>
<reference evidence="2" key="1">
    <citation type="submission" date="2017-05" db="UniProtKB">
        <authorList>
            <consortium name="EnsemblMetazoa"/>
        </authorList>
    </citation>
    <scope>IDENTIFICATION</scope>
</reference>
<feature type="compositionally biased region" description="Polar residues" evidence="1">
    <location>
        <begin position="16"/>
        <end position="26"/>
    </location>
</feature>
<evidence type="ECO:0000313" key="2">
    <source>
        <dbReference type="EnsemblMetazoa" id="Aqu2.1.32784_001"/>
    </source>
</evidence>
<feature type="region of interest" description="Disordered" evidence="1">
    <location>
        <begin position="1"/>
        <end position="86"/>
    </location>
</feature>
<dbReference type="InParanoid" id="A0A1X7UZ31"/>